<evidence type="ECO:0000256" key="12">
    <source>
        <dbReference type="ARBA" id="ARBA00047899"/>
    </source>
</evidence>
<keyword evidence="16" id="KW-0675">Receptor</keyword>
<dbReference type="Proteomes" id="UP000289340">
    <property type="component" value="Chromosome 8"/>
</dbReference>
<dbReference type="InterPro" id="IPR000719">
    <property type="entry name" value="Prot_kinase_dom"/>
</dbReference>
<dbReference type="PROSITE" id="PS50927">
    <property type="entry name" value="BULB_LECTIN"/>
    <property type="match status" value="1"/>
</dbReference>
<dbReference type="Gene3D" id="1.10.510.10">
    <property type="entry name" value="Transferase(Phosphotransferase) domain 1"/>
    <property type="match status" value="1"/>
</dbReference>
<proteinExistence type="predicted"/>
<evidence type="ECO:0000256" key="13">
    <source>
        <dbReference type="ARBA" id="ARBA00048679"/>
    </source>
</evidence>
<evidence type="ECO:0000313" key="17">
    <source>
        <dbReference type="Proteomes" id="UP000289340"/>
    </source>
</evidence>
<sequence length="410" mass="46895">MCWGSKLEILICMPWTIDYKKEVSNTPSQSIKDPETLRSKDGKFTLGFFTPQNSTNRYVGIWWMSQSTIIWVADRNQPLNDSSGKVTISEDGNLVVLNGTKQVIWSSNMSNITSNIQAQSFQIFSSQICNCLKGFEPRIKGEWDRQNWSSGCVRSTGLQCETTGCMSWTGNLLDIQQFSSAELVLYVRVAYAELEHDKGKKGNNHHYNYSDNSSYPHCYLCMCHVEDVQSPRKRNNKASLLFNNDETSEHPSQKVIEELSQVTLPELLQLDFEMVAIATNNFHLPNKLGQGGFGPVYKGKLQDGQEIAVKRLSRASGQGLEEFMNEVVVISKLQHRNLVKLFGCCIEGDEKMLIYEYMPNKSLDVLIFDPSKSKLLDWRKRYSIIEGIARGLLYMHRDSRLRIIHRFEDK</sequence>
<keyword evidence="8 16" id="KW-0418">Kinase</keyword>
<evidence type="ECO:0000256" key="10">
    <source>
        <dbReference type="ARBA" id="ARBA00023157"/>
    </source>
</evidence>
<dbReference type="InterPro" id="IPR011009">
    <property type="entry name" value="Kinase-like_dom_sf"/>
</dbReference>
<comment type="catalytic activity">
    <reaction evidence="12">
        <text>L-threonyl-[protein] + ATP = O-phospho-L-threonyl-[protein] + ADP + H(+)</text>
        <dbReference type="Rhea" id="RHEA:46608"/>
        <dbReference type="Rhea" id="RHEA-COMP:11060"/>
        <dbReference type="Rhea" id="RHEA-COMP:11605"/>
        <dbReference type="ChEBI" id="CHEBI:15378"/>
        <dbReference type="ChEBI" id="CHEBI:30013"/>
        <dbReference type="ChEBI" id="CHEBI:30616"/>
        <dbReference type="ChEBI" id="CHEBI:61977"/>
        <dbReference type="ChEBI" id="CHEBI:456216"/>
        <dbReference type="EC" id="2.7.11.1"/>
    </reaction>
</comment>
<protein>
    <recommendedName>
        <fullName evidence="2">non-specific serine/threonine protein kinase</fullName>
        <ecNumber evidence="2">2.7.11.1</ecNumber>
    </recommendedName>
</protein>
<comment type="catalytic activity">
    <reaction evidence="13">
        <text>L-seryl-[protein] + ATP = O-phospho-L-seryl-[protein] + ADP + H(+)</text>
        <dbReference type="Rhea" id="RHEA:17989"/>
        <dbReference type="Rhea" id="RHEA-COMP:9863"/>
        <dbReference type="Rhea" id="RHEA-COMP:11604"/>
        <dbReference type="ChEBI" id="CHEBI:15378"/>
        <dbReference type="ChEBI" id="CHEBI:29999"/>
        <dbReference type="ChEBI" id="CHEBI:30616"/>
        <dbReference type="ChEBI" id="CHEBI:83421"/>
        <dbReference type="ChEBI" id="CHEBI:456216"/>
        <dbReference type="EC" id="2.7.11.1"/>
    </reaction>
</comment>
<dbReference type="InterPro" id="IPR001245">
    <property type="entry name" value="Ser-Thr/Tyr_kinase_cat_dom"/>
</dbReference>
<keyword evidence="17" id="KW-1185">Reference proteome</keyword>
<dbReference type="GO" id="GO:0004674">
    <property type="term" value="F:protein serine/threonine kinase activity"/>
    <property type="evidence" value="ECO:0007669"/>
    <property type="project" value="UniProtKB-KW"/>
</dbReference>
<dbReference type="GO" id="GO:0004713">
    <property type="term" value="F:protein tyrosine kinase activity"/>
    <property type="evidence" value="ECO:0007669"/>
    <property type="project" value="InterPro"/>
</dbReference>
<dbReference type="PROSITE" id="PS50011">
    <property type="entry name" value="PROTEIN_KINASE_DOM"/>
    <property type="match status" value="1"/>
</dbReference>
<evidence type="ECO:0000256" key="8">
    <source>
        <dbReference type="ARBA" id="ARBA00022777"/>
    </source>
</evidence>
<dbReference type="EC" id="2.7.11.1" evidence="2"/>
<dbReference type="Pfam" id="PF07714">
    <property type="entry name" value="PK_Tyr_Ser-Thr"/>
    <property type="match status" value="1"/>
</dbReference>
<dbReference type="Gene3D" id="3.30.200.20">
    <property type="entry name" value="Phosphorylase Kinase, domain 1"/>
    <property type="match status" value="1"/>
</dbReference>
<dbReference type="EMBL" id="QZWG01000008">
    <property type="protein sequence ID" value="RZC00317.1"/>
    <property type="molecule type" value="Genomic_DNA"/>
</dbReference>
<comment type="caution">
    <text evidence="16">The sequence shown here is derived from an EMBL/GenBank/DDBJ whole genome shotgun (WGS) entry which is preliminary data.</text>
</comment>
<accession>A0A445JPC5</accession>
<keyword evidence="5 16" id="KW-0808">Transferase</keyword>
<evidence type="ECO:0000256" key="5">
    <source>
        <dbReference type="ARBA" id="ARBA00022679"/>
    </source>
</evidence>
<evidence type="ECO:0000256" key="11">
    <source>
        <dbReference type="ARBA" id="ARBA00023180"/>
    </source>
</evidence>
<dbReference type="GO" id="GO:0030246">
    <property type="term" value="F:carbohydrate binding"/>
    <property type="evidence" value="ECO:0007669"/>
    <property type="project" value="UniProtKB-KW"/>
</dbReference>
<keyword evidence="16" id="KW-0430">Lectin</keyword>
<comment type="subcellular location">
    <subcellularLocation>
        <location evidence="1">Cell membrane</location>
        <topology evidence="1">Single-pass type I membrane protein</topology>
    </subcellularLocation>
</comment>
<keyword evidence="11" id="KW-0325">Glycoprotein</keyword>
<dbReference type="InterPro" id="IPR020635">
    <property type="entry name" value="Tyr_kinase_cat_dom"/>
</dbReference>
<organism evidence="16 17">
    <name type="scientific">Glycine soja</name>
    <name type="common">Wild soybean</name>
    <dbReference type="NCBI Taxonomy" id="3848"/>
    <lineage>
        <taxon>Eukaryota</taxon>
        <taxon>Viridiplantae</taxon>
        <taxon>Streptophyta</taxon>
        <taxon>Embryophyta</taxon>
        <taxon>Tracheophyta</taxon>
        <taxon>Spermatophyta</taxon>
        <taxon>Magnoliopsida</taxon>
        <taxon>eudicotyledons</taxon>
        <taxon>Gunneridae</taxon>
        <taxon>Pentapetalae</taxon>
        <taxon>rosids</taxon>
        <taxon>fabids</taxon>
        <taxon>Fabales</taxon>
        <taxon>Fabaceae</taxon>
        <taxon>Papilionoideae</taxon>
        <taxon>50 kb inversion clade</taxon>
        <taxon>NPAAA clade</taxon>
        <taxon>indigoferoid/millettioid clade</taxon>
        <taxon>Phaseoleae</taxon>
        <taxon>Glycine</taxon>
        <taxon>Glycine subgen. Soja</taxon>
    </lineage>
</organism>
<dbReference type="PANTHER" id="PTHR27002">
    <property type="entry name" value="RECEPTOR-LIKE SERINE/THREONINE-PROTEIN KINASE SD1-8"/>
    <property type="match status" value="1"/>
</dbReference>
<dbReference type="AlphaFoldDB" id="A0A445JPC5"/>
<dbReference type="GO" id="GO:0005524">
    <property type="term" value="F:ATP binding"/>
    <property type="evidence" value="ECO:0007669"/>
    <property type="project" value="UniProtKB-KW"/>
</dbReference>
<dbReference type="SUPFAM" id="SSF51110">
    <property type="entry name" value="alpha-D-mannose-specific plant lectins"/>
    <property type="match status" value="1"/>
</dbReference>
<keyword evidence="3" id="KW-0472">Membrane</keyword>
<dbReference type="SMART" id="SM00108">
    <property type="entry name" value="B_lectin"/>
    <property type="match status" value="1"/>
</dbReference>
<dbReference type="GO" id="GO:0005886">
    <property type="term" value="C:plasma membrane"/>
    <property type="evidence" value="ECO:0007669"/>
    <property type="project" value="UniProtKB-SubCell"/>
</dbReference>
<keyword evidence="7" id="KW-0547">Nucleotide-binding</keyword>
<dbReference type="Pfam" id="PF01453">
    <property type="entry name" value="B_lectin"/>
    <property type="match status" value="1"/>
</dbReference>
<feature type="domain" description="Protein kinase" evidence="14">
    <location>
        <begin position="282"/>
        <end position="410"/>
    </location>
</feature>
<dbReference type="InterPro" id="IPR001480">
    <property type="entry name" value="Bulb-type_lectin_dom"/>
</dbReference>
<evidence type="ECO:0000256" key="3">
    <source>
        <dbReference type="ARBA" id="ARBA00022475"/>
    </source>
</evidence>
<name>A0A445JPC5_GLYSO</name>
<dbReference type="PANTHER" id="PTHR27002:SF1105">
    <property type="entry name" value="S-LOCUS LECTIN KINASE FAMILY PROTEIN"/>
    <property type="match status" value="1"/>
</dbReference>
<dbReference type="FunFam" id="1.10.510.10:FF:001023">
    <property type="entry name" value="Os07g0541700 protein"/>
    <property type="match status" value="1"/>
</dbReference>
<evidence type="ECO:0000256" key="4">
    <source>
        <dbReference type="ARBA" id="ARBA00022527"/>
    </source>
</evidence>
<evidence type="ECO:0000256" key="2">
    <source>
        <dbReference type="ARBA" id="ARBA00012513"/>
    </source>
</evidence>
<dbReference type="FunFam" id="3.30.200.20:FF:000145">
    <property type="entry name" value="receptor-like serine/threonine-protein kinase SD1-8"/>
    <property type="match status" value="1"/>
</dbReference>
<keyword evidence="6" id="KW-0732">Signal</keyword>
<evidence type="ECO:0000259" key="15">
    <source>
        <dbReference type="PROSITE" id="PS50927"/>
    </source>
</evidence>
<evidence type="ECO:0000256" key="6">
    <source>
        <dbReference type="ARBA" id="ARBA00022729"/>
    </source>
</evidence>
<keyword evidence="10" id="KW-1015">Disulfide bond</keyword>
<dbReference type="SMART" id="SM00219">
    <property type="entry name" value="TyrKc"/>
    <property type="match status" value="1"/>
</dbReference>
<evidence type="ECO:0000256" key="1">
    <source>
        <dbReference type="ARBA" id="ARBA00004251"/>
    </source>
</evidence>
<dbReference type="InterPro" id="IPR036426">
    <property type="entry name" value="Bulb-type_lectin_dom_sf"/>
</dbReference>
<keyword evidence="4" id="KW-0723">Serine/threonine-protein kinase</keyword>
<dbReference type="GO" id="GO:0106310">
    <property type="term" value="F:protein serine kinase activity"/>
    <property type="evidence" value="ECO:0007669"/>
    <property type="project" value="RHEA"/>
</dbReference>
<keyword evidence="9" id="KW-0067">ATP-binding</keyword>
<dbReference type="SUPFAM" id="SSF56112">
    <property type="entry name" value="Protein kinase-like (PK-like)"/>
    <property type="match status" value="1"/>
</dbReference>
<gene>
    <name evidence="16" type="ORF">D0Y65_022594</name>
</gene>
<evidence type="ECO:0000313" key="16">
    <source>
        <dbReference type="EMBL" id="RZC00317.1"/>
    </source>
</evidence>
<reference evidence="16 17" key="1">
    <citation type="submission" date="2018-09" db="EMBL/GenBank/DDBJ databases">
        <title>A high-quality reference genome of wild soybean provides a powerful tool to mine soybean genomes.</title>
        <authorList>
            <person name="Xie M."/>
            <person name="Chung C.Y.L."/>
            <person name="Li M.-W."/>
            <person name="Wong F.-L."/>
            <person name="Chan T.-F."/>
            <person name="Lam H.-M."/>
        </authorList>
    </citation>
    <scope>NUCLEOTIDE SEQUENCE [LARGE SCALE GENOMIC DNA]</scope>
    <source>
        <strain evidence="17">cv. W05</strain>
        <tissue evidence="16">Hypocotyl of etiolated seedlings</tissue>
    </source>
</reference>
<feature type="domain" description="Bulb-type lectin" evidence="15">
    <location>
        <begin position="22"/>
        <end position="143"/>
    </location>
</feature>
<evidence type="ECO:0000256" key="7">
    <source>
        <dbReference type="ARBA" id="ARBA00022741"/>
    </source>
</evidence>
<keyword evidence="3" id="KW-1003">Cell membrane</keyword>
<dbReference type="Gene3D" id="2.90.10.10">
    <property type="entry name" value="Bulb-type lectin domain"/>
    <property type="match status" value="1"/>
</dbReference>
<dbReference type="CDD" id="cd00028">
    <property type="entry name" value="B_lectin"/>
    <property type="match status" value="1"/>
</dbReference>
<evidence type="ECO:0000256" key="9">
    <source>
        <dbReference type="ARBA" id="ARBA00022840"/>
    </source>
</evidence>
<evidence type="ECO:0000259" key="14">
    <source>
        <dbReference type="PROSITE" id="PS50011"/>
    </source>
</evidence>